<dbReference type="RefSeq" id="XP_067802744.1">
    <property type="nucleotide sequence ID" value="XM_067947522.1"/>
</dbReference>
<reference evidence="1" key="1">
    <citation type="journal article" date="2023" name="Nat. Microbiol.">
        <title>Babesia duncani multi-omics identifies virulence factors and drug targets.</title>
        <authorList>
            <person name="Singh P."/>
            <person name="Lonardi S."/>
            <person name="Liang Q."/>
            <person name="Vydyam P."/>
            <person name="Khabirova E."/>
            <person name="Fang T."/>
            <person name="Gihaz S."/>
            <person name="Thekkiniath J."/>
            <person name="Munshi M."/>
            <person name="Abel S."/>
            <person name="Ciampossin L."/>
            <person name="Batugedara G."/>
            <person name="Gupta M."/>
            <person name="Lu X.M."/>
            <person name="Lenz T."/>
            <person name="Chakravarty S."/>
            <person name="Cornillot E."/>
            <person name="Hu Y."/>
            <person name="Ma W."/>
            <person name="Gonzalez L.M."/>
            <person name="Sanchez S."/>
            <person name="Estrada K."/>
            <person name="Sanchez-Flores A."/>
            <person name="Montero E."/>
            <person name="Harb O.S."/>
            <person name="Le Roch K.G."/>
            <person name="Mamoun C.B."/>
        </authorList>
    </citation>
    <scope>NUCLEOTIDE SEQUENCE</scope>
    <source>
        <strain evidence="1">WA1</strain>
    </source>
</reference>
<protein>
    <submittedName>
        <fullName evidence="1">Uncharacterized protein</fullName>
    </submittedName>
</protein>
<sequence>MDTATIVWALGLFWATLRAWGLYVDFAHLDASPLLLKYKGYSGFGSYTMYQGNTISAFENIISDIFYDFKYGPRLIVGAFLEVYNMENPTTASIVVTLPFPDGARIFIYDNTSIPRLFKPEPLIYARHFYDRRSAWPVYLLLDIDQDTLHPCIQNVQEIQGQTRWMILTIKENNRGLTCNITAPAERVNFFMGPIIDSECKKNGNFHPFEFAKSATLVLIVQTINARYLRIQCHGNKTALYKSGVLGDRKWRQDTMGNFKRELEIIFNM</sequence>
<dbReference type="KEGG" id="bdw:94336797"/>
<evidence type="ECO:0000313" key="2">
    <source>
        <dbReference type="Proteomes" id="UP001214638"/>
    </source>
</evidence>
<dbReference type="AlphaFoldDB" id="A0AAD9PK40"/>
<evidence type="ECO:0000313" key="1">
    <source>
        <dbReference type="EMBL" id="KAK2195902.1"/>
    </source>
</evidence>
<name>A0AAD9PK40_9APIC</name>
<comment type="caution">
    <text evidence="1">The sequence shown here is derived from an EMBL/GenBank/DDBJ whole genome shotgun (WGS) entry which is preliminary data.</text>
</comment>
<gene>
    <name evidence="1" type="ORF">BdWA1_002500</name>
</gene>
<accession>A0AAD9PK40</accession>
<dbReference type="Proteomes" id="UP001214638">
    <property type="component" value="Unassembled WGS sequence"/>
</dbReference>
<dbReference type="GeneID" id="94336797"/>
<proteinExistence type="predicted"/>
<dbReference type="EMBL" id="JALLKP010000003">
    <property type="protein sequence ID" value="KAK2195902.1"/>
    <property type="molecule type" value="Genomic_DNA"/>
</dbReference>
<organism evidence="1 2">
    <name type="scientific">Babesia duncani</name>
    <dbReference type="NCBI Taxonomy" id="323732"/>
    <lineage>
        <taxon>Eukaryota</taxon>
        <taxon>Sar</taxon>
        <taxon>Alveolata</taxon>
        <taxon>Apicomplexa</taxon>
        <taxon>Aconoidasida</taxon>
        <taxon>Piroplasmida</taxon>
        <taxon>Babesiidae</taxon>
        <taxon>Babesia</taxon>
    </lineage>
</organism>
<keyword evidence="2" id="KW-1185">Reference proteome</keyword>